<keyword evidence="2" id="KW-0413">Isomerase</keyword>
<proteinExistence type="predicted"/>
<dbReference type="PANTHER" id="PTHR12110:SF21">
    <property type="entry name" value="XYLOSE ISOMERASE-LIKE TIM BARREL DOMAIN-CONTAINING PROTEIN"/>
    <property type="match status" value="1"/>
</dbReference>
<comment type="caution">
    <text evidence="2">The sequence shown here is derived from an EMBL/GenBank/DDBJ whole genome shotgun (WGS) entry which is preliminary data.</text>
</comment>
<feature type="domain" description="Xylose isomerase-like TIM barrel" evidence="1">
    <location>
        <begin position="27"/>
        <end position="255"/>
    </location>
</feature>
<accession>A0ABW5SQX1</accession>
<evidence type="ECO:0000259" key="1">
    <source>
        <dbReference type="Pfam" id="PF01261"/>
    </source>
</evidence>
<dbReference type="InterPro" id="IPR013022">
    <property type="entry name" value="Xyl_isomerase-like_TIM-brl"/>
</dbReference>
<dbReference type="EMBL" id="JBHUMJ010000003">
    <property type="protein sequence ID" value="MFD2701881.1"/>
    <property type="molecule type" value="Genomic_DNA"/>
</dbReference>
<dbReference type="SUPFAM" id="SSF51658">
    <property type="entry name" value="Xylose isomerase-like"/>
    <property type="match status" value="1"/>
</dbReference>
<reference evidence="3" key="1">
    <citation type="journal article" date="2019" name="Int. J. Syst. Evol. Microbiol.">
        <title>The Global Catalogue of Microorganisms (GCM) 10K type strain sequencing project: providing services to taxonomists for standard genome sequencing and annotation.</title>
        <authorList>
            <consortium name="The Broad Institute Genomics Platform"/>
            <consortium name="The Broad Institute Genome Sequencing Center for Infectious Disease"/>
            <person name="Wu L."/>
            <person name="Ma J."/>
        </authorList>
    </citation>
    <scope>NUCLEOTIDE SEQUENCE [LARGE SCALE GENOMIC DNA]</scope>
    <source>
        <strain evidence="3">KCTC 33849</strain>
    </source>
</reference>
<dbReference type="PANTHER" id="PTHR12110">
    <property type="entry name" value="HYDROXYPYRUVATE ISOMERASE"/>
    <property type="match status" value="1"/>
</dbReference>
<dbReference type="Pfam" id="PF01261">
    <property type="entry name" value="AP_endonuc_2"/>
    <property type="match status" value="1"/>
</dbReference>
<dbReference type="Proteomes" id="UP001597540">
    <property type="component" value="Unassembled WGS sequence"/>
</dbReference>
<organism evidence="2 3">
    <name type="scientific">Paenibacillus shunpengii</name>
    <dbReference type="NCBI Taxonomy" id="2054424"/>
    <lineage>
        <taxon>Bacteria</taxon>
        <taxon>Bacillati</taxon>
        <taxon>Bacillota</taxon>
        <taxon>Bacilli</taxon>
        <taxon>Bacillales</taxon>
        <taxon>Paenibacillaceae</taxon>
        <taxon>Paenibacillus</taxon>
    </lineage>
</organism>
<dbReference type="GO" id="GO:0016853">
    <property type="term" value="F:isomerase activity"/>
    <property type="evidence" value="ECO:0007669"/>
    <property type="project" value="UniProtKB-KW"/>
</dbReference>
<dbReference type="RefSeq" id="WP_090725669.1">
    <property type="nucleotide sequence ID" value="NZ_JBHUMJ010000003.1"/>
</dbReference>
<dbReference type="InterPro" id="IPR036237">
    <property type="entry name" value="Xyl_isomerase-like_sf"/>
</dbReference>
<dbReference type="InterPro" id="IPR050312">
    <property type="entry name" value="IolE/XylAMocC-like"/>
</dbReference>
<evidence type="ECO:0000313" key="2">
    <source>
        <dbReference type="EMBL" id="MFD2701881.1"/>
    </source>
</evidence>
<name>A0ABW5SQX1_9BACL</name>
<evidence type="ECO:0000313" key="3">
    <source>
        <dbReference type="Proteomes" id="UP001597540"/>
    </source>
</evidence>
<sequence length="299" mass="33594">MTQLSIGSWAFAFGPFEQNPWPFERVLKYAKEAGYDGIEVNGFLPHPVPELYPTRQMRAELLQLIQSYGLGVSAYAPDFRMVPPAIVTKESYLELLKRHVEFTKDLGADLLRVDTVTPAGPLNGREYQERFARLIDTWHASSEITAEAGLRLVWEFEPGFWLNKPSEVLRTVREVQHPSFQILFDTSHAYMSGVIGAKQDGERELLTGGVLEYASLLDGHIGHFHLIDSDGTLHGEETSTHAEFGAGYIDFQALLASHSATFNALSWWCVDFCFNAEAEVWGREAVPFIKQLVKEAATQ</sequence>
<protein>
    <submittedName>
        <fullName evidence="2">Sugar phosphate isomerase/epimerase family protein</fullName>
    </submittedName>
</protein>
<dbReference type="Gene3D" id="3.20.20.150">
    <property type="entry name" value="Divalent-metal-dependent TIM barrel enzymes"/>
    <property type="match status" value="1"/>
</dbReference>
<gene>
    <name evidence="2" type="ORF">ACFSVM_15565</name>
</gene>
<keyword evidence="3" id="KW-1185">Reference proteome</keyword>